<name>A0ABW1CYG0_9ACTN</name>
<dbReference type="EMBL" id="JBHSPA010000056">
    <property type="protein sequence ID" value="MFC5830683.1"/>
    <property type="molecule type" value="Genomic_DNA"/>
</dbReference>
<reference evidence="5" key="1">
    <citation type="journal article" date="2019" name="Int. J. Syst. Evol. Microbiol.">
        <title>The Global Catalogue of Microorganisms (GCM) 10K type strain sequencing project: providing services to taxonomists for standard genome sequencing and annotation.</title>
        <authorList>
            <consortium name="The Broad Institute Genomics Platform"/>
            <consortium name="The Broad Institute Genome Sequencing Center for Infectious Disease"/>
            <person name="Wu L."/>
            <person name="Ma J."/>
        </authorList>
    </citation>
    <scope>NUCLEOTIDE SEQUENCE [LARGE SCALE GENOMIC DNA]</scope>
    <source>
        <strain evidence="5">CCUG 53903</strain>
    </source>
</reference>
<dbReference type="InterPro" id="IPR000223">
    <property type="entry name" value="Pept_S26A_signal_pept_1"/>
</dbReference>
<dbReference type="Pfam" id="PF10502">
    <property type="entry name" value="Peptidase_S26"/>
    <property type="match status" value="1"/>
</dbReference>
<dbReference type="CDD" id="cd06530">
    <property type="entry name" value="S26_SPase_I"/>
    <property type="match status" value="1"/>
</dbReference>
<dbReference type="SUPFAM" id="SSF51306">
    <property type="entry name" value="LexA/Signal peptidase"/>
    <property type="match status" value="1"/>
</dbReference>
<comment type="similarity">
    <text evidence="2">Belongs to the peptidase S26 family.</text>
</comment>
<protein>
    <submittedName>
        <fullName evidence="4">S26 family signal peptidase</fullName>
    </submittedName>
</protein>
<evidence type="ECO:0000313" key="4">
    <source>
        <dbReference type="EMBL" id="MFC5830683.1"/>
    </source>
</evidence>
<accession>A0ABW1CYG0</accession>
<dbReference type="PRINTS" id="PR00727">
    <property type="entry name" value="LEADERPTASE"/>
</dbReference>
<dbReference type="PANTHER" id="PTHR43390:SF1">
    <property type="entry name" value="CHLOROPLAST PROCESSING PEPTIDASE"/>
    <property type="match status" value="1"/>
</dbReference>
<evidence type="ECO:0000313" key="5">
    <source>
        <dbReference type="Proteomes" id="UP001596058"/>
    </source>
</evidence>
<comment type="caution">
    <text evidence="4">The sequence shown here is derived from an EMBL/GenBank/DDBJ whole genome shotgun (WGS) entry which is preliminary data.</text>
</comment>
<proteinExistence type="inferred from homology"/>
<sequence length="119" mass="12603">MIAAVLAVASVCIAAVLLYARRRLLIVTVTGTSMEPAYRHGDRLLARRSRLRHVKVGEVVILSPPPTGSSSLQMLKRVAAVSGDPVPPELAGRHDTTQGVVPHGYLAVLGDNARESADS</sequence>
<evidence type="ECO:0000259" key="3">
    <source>
        <dbReference type="Pfam" id="PF10502"/>
    </source>
</evidence>
<evidence type="ECO:0000256" key="1">
    <source>
        <dbReference type="ARBA" id="ARBA00004401"/>
    </source>
</evidence>
<gene>
    <name evidence="4" type="ORF">ACFPZ3_43105</name>
</gene>
<evidence type="ECO:0000256" key="2">
    <source>
        <dbReference type="ARBA" id="ARBA00009370"/>
    </source>
</evidence>
<comment type="subcellular location">
    <subcellularLocation>
        <location evidence="1">Cell membrane</location>
        <topology evidence="1">Single-pass type II membrane protein</topology>
    </subcellularLocation>
</comment>
<dbReference type="Gene3D" id="2.10.109.10">
    <property type="entry name" value="Umud Fragment, subunit A"/>
    <property type="match status" value="1"/>
</dbReference>
<keyword evidence="5" id="KW-1185">Reference proteome</keyword>
<dbReference type="RefSeq" id="WP_379520165.1">
    <property type="nucleotide sequence ID" value="NZ_JBHSPA010000056.1"/>
</dbReference>
<dbReference type="InterPro" id="IPR019533">
    <property type="entry name" value="Peptidase_S26"/>
</dbReference>
<feature type="domain" description="Peptidase S26" evidence="3">
    <location>
        <begin position="8"/>
        <end position="86"/>
    </location>
</feature>
<organism evidence="4 5">
    <name type="scientific">Nonomuraea insulae</name>
    <dbReference type="NCBI Taxonomy" id="1616787"/>
    <lineage>
        <taxon>Bacteria</taxon>
        <taxon>Bacillati</taxon>
        <taxon>Actinomycetota</taxon>
        <taxon>Actinomycetes</taxon>
        <taxon>Streptosporangiales</taxon>
        <taxon>Streptosporangiaceae</taxon>
        <taxon>Nonomuraea</taxon>
    </lineage>
</organism>
<dbReference type="InterPro" id="IPR036286">
    <property type="entry name" value="LexA/Signal_pep-like_sf"/>
</dbReference>
<dbReference type="Proteomes" id="UP001596058">
    <property type="component" value="Unassembled WGS sequence"/>
</dbReference>
<dbReference type="PANTHER" id="PTHR43390">
    <property type="entry name" value="SIGNAL PEPTIDASE I"/>
    <property type="match status" value="1"/>
</dbReference>